<feature type="region of interest" description="Disordered" evidence="2">
    <location>
        <begin position="226"/>
        <end position="288"/>
    </location>
</feature>
<organism evidence="5 6">
    <name type="scientific">Monilinia fructicola</name>
    <name type="common">Brown rot fungus</name>
    <name type="synonym">Ciboria fructicola</name>
    <dbReference type="NCBI Taxonomy" id="38448"/>
    <lineage>
        <taxon>Eukaryota</taxon>
        <taxon>Fungi</taxon>
        <taxon>Dikarya</taxon>
        <taxon>Ascomycota</taxon>
        <taxon>Pezizomycotina</taxon>
        <taxon>Leotiomycetes</taxon>
        <taxon>Helotiales</taxon>
        <taxon>Sclerotiniaceae</taxon>
        <taxon>Monilinia</taxon>
    </lineage>
</organism>
<evidence type="ECO:0000313" key="6">
    <source>
        <dbReference type="Proteomes" id="UP000322873"/>
    </source>
</evidence>
<evidence type="ECO:0000256" key="3">
    <source>
        <dbReference type="SAM" id="SignalP"/>
    </source>
</evidence>
<dbReference type="InterPro" id="IPR001461">
    <property type="entry name" value="Aspartic_peptidase_A1"/>
</dbReference>
<dbReference type="Pfam" id="PF00026">
    <property type="entry name" value="Asp"/>
    <property type="match status" value="1"/>
</dbReference>
<dbReference type="PANTHER" id="PTHR47966:SF68">
    <property type="entry name" value="PEPTIDASE A1 DOMAIN-CONTAINING PROTEIN"/>
    <property type="match status" value="1"/>
</dbReference>
<evidence type="ECO:0000256" key="2">
    <source>
        <dbReference type="SAM" id="MobiDB-lite"/>
    </source>
</evidence>
<dbReference type="InterPro" id="IPR021109">
    <property type="entry name" value="Peptidase_aspartic_dom_sf"/>
</dbReference>
<dbReference type="GO" id="GO:0006508">
    <property type="term" value="P:proteolysis"/>
    <property type="evidence" value="ECO:0007669"/>
    <property type="project" value="InterPro"/>
</dbReference>
<dbReference type="Proteomes" id="UP000322873">
    <property type="component" value="Unassembled WGS sequence"/>
</dbReference>
<dbReference type="InterPro" id="IPR033121">
    <property type="entry name" value="PEPTIDASE_A1"/>
</dbReference>
<sequence length="288" mass="31406">MTRYTLLACAAAASAAVLELPVVIQNTYSSVELQVGSPPKPYRFLFDTVAFNRTRYNGADSSTSVNLDSFSTIPYIDGDVVAGWAFQDVFSTANGSLEWNSTFLAVNQSAWRFITSDGFLGLGFSSIAENKTTSLVETLLWQDKLDAPRFGLFYGTNPYDTGAQDGVLSIGASHEDKYVDGDMVYVPLAQEDPYQLWRAPIRSINILAAHNPNATITVRNGLLPTVNDPPGTYPKSNTSWPYLLRPRRLRHGRRPHLVRPRSSTPSTSTSAGTSPSSTPARSAWSAGT</sequence>
<feature type="chain" id="PRO_5024391295" description="Peptidase A1 domain-containing protein" evidence="3">
    <location>
        <begin position="16"/>
        <end position="288"/>
    </location>
</feature>
<dbReference type="PANTHER" id="PTHR47966">
    <property type="entry name" value="BETA-SITE APP-CLEAVING ENZYME, ISOFORM A-RELATED"/>
    <property type="match status" value="1"/>
</dbReference>
<reference evidence="5 6" key="1">
    <citation type="submission" date="2019-06" db="EMBL/GenBank/DDBJ databases">
        <title>Genome Sequence of the Brown Rot Fungal Pathogen Monilinia fructicola.</title>
        <authorList>
            <person name="De Miccolis Angelini R.M."/>
            <person name="Landi L."/>
            <person name="Abate D."/>
            <person name="Pollastro S."/>
            <person name="Romanazzi G."/>
            <person name="Faretra F."/>
        </authorList>
    </citation>
    <scope>NUCLEOTIDE SEQUENCE [LARGE SCALE GENOMIC DNA]</scope>
    <source>
        <strain evidence="5 6">Mfrc123</strain>
    </source>
</reference>
<feature type="signal peptide" evidence="3">
    <location>
        <begin position="1"/>
        <end position="15"/>
    </location>
</feature>
<evidence type="ECO:0000259" key="4">
    <source>
        <dbReference type="PROSITE" id="PS51767"/>
    </source>
</evidence>
<evidence type="ECO:0000256" key="1">
    <source>
        <dbReference type="ARBA" id="ARBA00007447"/>
    </source>
</evidence>
<dbReference type="EMBL" id="VICG01000010">
    <property type="protein sequence ID" value="KAA8568042.1"/>
    <property type="molecule type" value="Genomic_DNA"/>
</dbReference>
<dbReference type="GO" id="GO:0004190">
    <property type="term" value="F:aspartic-type endopeptidase activity"/>
    <property type="evidence" value="ECO:0007669"/>
    <property type="project" value="InterPro"/>
</dbReference>
<accession>A0A5M9JJN7</accession>
<dbReference type="GO" id="GO:0000324">
    <property type="term" value="C:fungal-type vacuole"/>
    <property type="evidence" value="ECO:0007669"/>
    <property type="project" value="TreeGrafter"/>
</dbReference>
<dbReference type="VEuPathDB" id="FungiDB:MFRU_041g00490"/>
<dbReference type="PROSITE" id="PS51767">
    <property type="entry name" value="PEPTIDASE_A1"/>
    <property type="match status" value="1"/>
</dbReference>
<comment type="caution">
    <text evidence="5">The sequence shown here is derived from an EMBL/GenBank/DDBJ whole genome shotgun (WGS) entry which is preliminary data.</text>
</comment>
<dbReference type="InterPro" id="IPR034164">
    <property type="entry name" value="Pepsin-like_dom"/>
</dbReference>
<name>A0A5M9JJN7_MONFR</name>
<feature type="compositionally biased region" description="Basic residues" evidence="2">
    <location>
        <begin position="245"/>
        <end position="259"/>
    </location>
</feature>
<dbReference type="Gene3D" id="2.40.70.10">
    <property type="entry name" value="Acid Proteases"/>
    <property type="match status" value="1"/>
</dbReference>
<evidence type="ECO:0000313" key="5">
    <source>
        <dbReference type="EMBL" id="KAA8568042.1"/>
    </source>
</evidence>
<gene>
    <name evidence="5" type="ORF">EYC84_008461</name>
</gene>
<comment type="similarity">
    <text evidence="1">Belongs to the peptidase A1 family.</text>
</comment>
<feature type="compositionally biased region" description="Low complexity" evidence="2">
    <location>
        <begin position="260"/>
        <end position="288"/>
    </location>
</feature>
<protein>
    <recommendedName>
        <fullName evidence="4">Peptidase A1 domain-containing protein</fullName>
    </recommendedName>
</protein>
<proteinExistence type="inferred from homology"/>
<dbReference type="AlphaFoldDB" id="A0A5M9JJN7"/>
<dbReference type="SUPFAM" id="SSF50630">
    <property type="entry name" value="Acid proteases"/>
    <property type="match status" value="1"/>
</dbReference>
<keyword evidence="6" id="KW-1185">Reference proteome</keyword>
<dbReference type="CDD" id="cd05471">
    <property type="entry name" value="pepsin_like"/>
    <property type="match status" value="1"/>
</dbReference>
<keyword evidence="3" id="KW-0732">Signal</keyword>
<feature type="domain" description="Peptidase A1" evidence="4">
    <location>
        <begin position="29"/>
        <end position="288"/>
    </location>
</feature>